<gene>
    <name evidence="2" type="ORF">HNAJ_LOCUS3000</name>
</gene>
<reference evidence="2 3" key="2">
    <citation type="submission" date="2018-11" db="EMBL/GenBank/DDBJ databases">
        <authorList>
            <consortium name="Pathogen Informatics"/>
        </authorList>
    </citation>
    <scope>NUCLEOTIDE SEQUENCE [LARGE SCALE GENOMIC DNA]</scope>
</reference>
<evidence type="ECO:0000313" key="4">
    <source>
        <dbReference type="WBParaSite" id="HNAJ_0000299901-mRNA-1"/>
    </source>
</evidence>
<feature type="region of interest" description="Disordered" evidence="1">
    <location>
        <begin position="1"/>
        <end position="62"/>
    </location>
</feature>
<feature type="compositionally biased region" description="Gly residues" evidence="1">
    <location>
        <begin position="15"/>
        <end position="49"/>
    </location>
</feature>
<dbReference type="WBParaSite" id="HNAJ_0000299901-mRNA-1">
    <property type="protein sequence ID" value="HNAJ_0000299901-mRNA-1"/>
    <property type="gene ID" value="HNAJ_0000299901"/>
</dbReference>
<proteinExistence type="predicted"/>
<name>A0A0R3T7G1_RODNA</name>
<evidence type="ECO:0000256" key="1">
    <source>
        <dbReference type="SAM" id="MobiDB-lite"/>
    </source>
</evidence>
<dbReference type="AlphaFoldDB" id="A0A0R3T7G1"/>
<protein>
    <submittedName>
        <fullName evidence="2 4">Uncharacterized protein</fullName>
    </submittedName>
</protein>
<dbReference type="EMBL" id="UZAE01001635">
    <property type="protein sequence ID" value="VDN98859.1"/>
    <property type="molecule type" value="Genomic_DNA"/>
</dbReference>
<evidence type="ECO:0000313" key="2">
    <source>
        <dbReference type="EMBL" id="VDN98859.1"/>
    </source>
</evidence>
<accession>A0A0R3T7G1</accession>
<sequence>MAPEAQGNDSQTGDSGDGGADGGSGDGGTGGGSGGGGTGGDQNGGGGSGAQKETTTSASNIITPYITATALSLFSLALKF</sequence>
<reference evidence="4" key="1">
    <citation type="submission" date="2017-02" db="UniProtKB">
        <authorList>
            <consortium name="WormBaseParasite"/>
        </authorList>
    </citation>
    <scope>IDENTIFICATION</scope>
</reference>
<evidence type="ECO:0000313" key="3">
    <source>
        <dbReference type="Proteomes" id="UP000278807"/>
    </source>
</evidence>
<feature type="compositionally biased region" description="Polar residues" evidence="1">
    <location>
        <begin position="51"/>
        <end position="62"/>
    </location>
</feature>
<keyword evidence="3" id="KW-1185">Reference proteome</keyword>
<organism evidence="4">
    <name type="scientific">Rodentolepis nana</name>
    <name type="common">Dwarf tapeworm</name>
    <name type="synonym">Hymenolepis nana</name>
    <dbReference type="NCBI Taxonomy" id="102285"/>
    <lineage>
        <taxon>Eukaryota</taxon>
        <taxon>Metazoa</taxon>
        <taxon>Spiralia</taxon>
        <taxon>Lophotrochozoa</taxon>
        <taxon>Platyhelminthes</taxon>
        <taxon>Cestoda</taxon>
        <taxon>Eucestoda</taxon>
        <taxon>Cyclophyllidea</taxon>
        <taxon>Hymenolepididae</taxon>
        <taxon>Rodentolepis</taxon>
    </lineage>
</organism>
<dbReference type="Proteomes" id="UP000278807">
    <property type="component" value="Unassembled WGS sequence"/>
</dbReference>